<protein>
    <submittedName>
        <fullName evidence="12">Cas scaffold protein family member 4</fullName>
    </submittedName>
</protein>
<dbReference type="AlphaFoldDB" id="A0A8C1KHU5"/>
<evidence type="ECO:0000256" key="10">
    <source>
        <dbReference type="SAM" id="MobiDB-lite"/>
    </source>
</evidence>
<dbReference type="Pfam" id="PF12026">
    <property type="entry name" value="CAS_C"/>
    <property type="match status" value="1"/>
</dbReference>
<dbReference type="PRINTS" id="PR00452">
    <property type="entry name" value="SH3DOMAIN"/>
</dbReference>
<dbReference type="Gene3D" id="2.30.30.40">
    <property type="entry name" value="SH3 Domains"/>
    <property type="match status" value="1"/>
</dbReference>
<evidence type="ECO:0000256" key="5">
    <source>
        <dbReference type="ARBA" id="ARBA00022490"/>
    </source>
</evidence>
<proteinExistence type="inferred from homology"/>
<dbReference type="Gene3D" id="1.20.120.830">
    <property type="entry name" value="Serine-rich domain"/>
    <property type="match status" value="1"/>
</dbReference>
<dbReference type="InterPro" id="IPR038319">
    <property type="entry name" value="Serine_rich_sf"/>
</dbReference>
<dbReference type="SUPFAM" id="SSF50044">
    <property type="entry name" value="SH3-domain"/>
    <property type="match status" value="1"/>
</dbReference>
<organism evidence="12 13">
    <name type="scientific">Cyprinus carpio</name>
    <name type="common">Common carp</name>
    <dbReference type="NCBI Taxonomy" id="7962"/>
    <lineage>
        <taxon>Eukaryota</taxon>
        <taxon>Metazoa</taxon>
        <taxon>Chordata</taxon>
        <taxon>Craniata</taxon>
        <taxon>Vertebrata</taxon>
        <taxon>Euteleostomi</taxon>
        <taxon>Actinopterygii</taxon>
        <taxon>Neopterygii</taxon>
        <taxon>Teleostei</taxon>
        <taxon>Ostariophysi</taxon>
        <taxon>Cypriniformes</taxon>
        <taxon>Cyprinidae</taxon>
        <taxon>Cyprininae</taxon>
        <taxon>Cyprinus</taxon>
    </lineage>
</organism>
<evidence type="ECO:0000256" key="3">
    <source>
        <dbReference type="ARBA" id="ARBA00007848"/>
    </source>
</evidence>
<feature type="region of interest" description="Disordered" evidence="10">
    <location>
        <begin position="115"/>
        <end position="181"/>
    </location>
</feature>
<dbReference type="GO" id="GO:0007155">
    <property type="term" value="P:cell adhesion"/>
    <property type="evidence" value="ECO:0007669"/>
    <property type="project" value="UniProtKB-KW"/>
</dbReference>
<sequence length="530" mass="59290">VKYKLFARALYDNTAETEDELAFRKGDIVMVLEKNVAGSIGWWKCSLLGRQGLAPANRLAPLSPAEAEKISMTLGTEKDYLNQNIYQTPKATRQPEIPIYEEMSTIYKVPLQAVPAPDKHTSQGDLDGTSSTRDVRTIRRDDKDHQRSSTVSTSSTASSSSRSSCDSFMLSSPEPEPLREVTLSQEEVSNRLLELQEAVCQSVPKLMLFVSSHWRTKEHLSQHLHQIRMATEDVTDSVTCFLNFALDVRGNAQRLTDFNLQTRLLKQLSIVEDSGLILQEAARTLRDLGWPLDTLAQDADQSQTPDHLERFVMVARTIPEDVKRLVSILNANGKLLFKVPAKEPDVVEKIGTSERSKSEPMVDSGIDESDYVQLQVGKSHLKQRQTVLNQREMVSKSQSVNPCTPVQTSRKPSISDHCRLYFGAIQKAISVFICSLNNGQPPEKFISHSKLVIMVGQRLVNTLCSEAKNNEGSQEMLSVSNKLCAHLKQLAIMTKKAALNFPDKLALQEVQDIAKDLAQRAQQYRLSLDI</sequence>
<evidence type="ECO:0000256" key="1">
    <source>
        <dbReference type="ARBA" id="ARBA00004246"/>
    </source>
</evidence>
<dbReference type="PANTHER" id="PTHR10654">
    <property type="entry name" value="CAS SCAFFOLDING PROTEIN"/>
    <property type="match status" value="1"/>
</dbReference>
<dbReference type="GO" id="GO:0005886">
    <property type="term" value="C:plasma membrane"/>
    <property type="evidence" value="ECO:0007669"/>
    <property type="project" value="TreeGrafter"/>
</dbReference>
<feature type="compositionally biased region" description="Low complexity" evidence="10">
    <location>
        <begin position="148"/>
        <end position="172"/>
    </location>
</feature>
<evidence type="ECO:0000256" key="6">
    <source>
        <dbReference type="ARBA" id="ARBA00022553"/>
    </source>
</evidence>
<dbReference type="Ensembl" id="ENSCCRT00010051713.1">
    <property type="protein sequence ID" value="ENSCCRP00010047180.1"/>
    <property type="gene ID" value="ENSCCRG00010019944.1"/>
</dbReference>
<reference evidence="12" key="1">
    <citation type="submission" date="2025-08" db="UniProtKB">
        <authorList>
            <consortium name="Ensembl"/>
        </authorList>
    </citation>
    <scope>IDENTIFICATION</scope>
</reference>
<dbReference type="InterPro" id="IPR037362">
    <property type="entry name" value="CAS_fam"/>
</dbReference>
<keyword evidence="8" id="KW-0965">Cell junction</keyword>
<dbReference type="InterPro" id="IPR014928">
    <property type="entry name" value="Serine_rich_dom"/>
</dbReference>
<dbReference type="GO" id="GO:0005737">
    <property type="term" value="C:cytoplasm"/>
    <property type="evidence" value="ECO:0007669"/>
    <property type="project" value="UniProtKB-SubCell"/>
</dbReference>
<evidence type="ECO:0000256" key="9">
    <source>
        <dbReference type="PROSITE-ProRule" id="PRU00192"/>
    </source>
</evidence>
<dbReference type="Proteomes" id="UP000694427">
    <property type="component" value="Unplaced"/>
</dbReference>
<dbReference type="FunFam" id="2.30.30.40:FF:000009">
    <property type="entry name" value="Breast cancer anti-estrogen resistance 1"/>
    <property type="match status" value="1"/>
</dbReference>
<evidence type="ECO:0000313" key="12">
    <source>
        <dbReference type="Ensembl" id="ENSCCRP00010047180.1"/>
    </source>
</evidence>
<comment type="subcellular location">
    <subcellularLocation>
        <location evidence="1">Cell junction</location>
        <location evidence="1">Focal adhesion</location>
    </subcellularLocation>
    <subcellularLocation>
        <location evidence="2">Cytoplasm</location>
    </subcellularLocation>
</comment>
<dbReference type="GO" id="GO:0007169">
    <property type="term" value="P:cell surface receptor protein tyrosine kinase signaling pathway"/>
    <property type="evidence" value="ECO:0007669"/>
    <property type="project" value="TreeGrafter"/>
</dbReference>
<evidence type="ECO:0000313" key="13">
    <source>
        <dbReference type="Proteomes" id="UP000694427"/>
    </source>
</evidence>
<name>A0A8C1KHU5_CYPCA</name>
<evidence type="ECO:0000256" key="8">
    <source>
        <dbReference type="ARBA" id="ARBA00022949"/>
    </source>
</evidence>
<dbReference type="PANTHER" id="PTHR10654:SF19">
    <property type="entry name" value="CAS SCAFFOLDING PROTEIN FAMILY MEMBER 4"/>
    <property type="match status" value="1"/>
</dbReference>
<dbReference type="GO" id="GO:0016477">
    <property type="term" value="P:cell migration"/>
    <property type="evidence" value="ECO:0007669"/>
    <property type="project" value="TreeGrafter"/>
</dbReference>
<evidence type="ECO:0000256" key="4">
    <source>
        <dbReference type="ARBA" id="ARBA00022443"/>
    </source>
</evidence>
<dbReference type="Pfam" id="PF08824">
    <property type="entry name" value="Serine_rich"/>
    <property type="match status" value="1"/>
</dbReference>
<dbReference type="InterPro" id="IPR021901">
    <property type="entry name" value="CAS_C"/>
</dbReference>
<dbReference type="FunFam" id="1.20.120.830:FF:000001">
    <property type="entry name" value="BCAR1 scaffold protein, Cas family member"/>
    <property type="match status" value="1"/>
</dbReference>
<dbReference type="InterPro" id="IPR036028">
    <property type="entry name" value="SH3-like_dom_sf"/>
</dbReference>
<feature type="compositionally biased region" description="Basic and acidic residues" evidence="10">
    <location>
        <begin position="133"/>
        <end position="147"/>
    </location>
</feature>
<dbReference type="SMART" id="SM00326">
    <property type="entry name" value="SH3"/>
    <property type="match status" value="1"/>
</dbReference>
<dbReference type="InterPro" id="IPR001452">
    <property type="entry name" value="SH3_domain"/>
</dbReference>
<dbReference type="Pfam" id="PF00018">
    <property type="entry name" value="SH3_1"/>
    <property type="match status" value="1"/>
</dbReference>
<keyword evidence="6" id="KW-0597">Phosphoprotein</keyword>
<feature type="domain" description="SH3" evidence="11">
    <location>
        <begin position="2"/>
        <end position="64"/>
    </location>
</feature>
<keyword evidence="7" id="KW-0130">Cell adhesion</keyword>
<keyword evidence="5" id="KW-0963">Cytoplasm</keyword>
<dbReference type="GO" id="GO:0005925">
    <property type="term" value="C:focal adhesion"/>
    <property type="evidence" value="ECO:0007669"/>
    <property type="project" value="UniProtKB-SubCell"/>
</dbReference>
<keyword evidence="13" id="KW-1185">Reference proteome</keyword>
<evidence type="ECO:0000259" key="11">
    <source>
        <dbReference type="PROSITE" id="PS50002"/>
    </source>
</evidence>
<evidence type="ECO:0000256" key="2">
    <source>
        <dbReference type="ARBA" id="ARBA00004496"/>
    </source>
</evidence>
<keyword evidence="4 9" id="KW-0728">SH3 domain</keyword>
<dbReference type="PROSITE" id="PS50002">
    <property type="entry name" value="SH3"/>
    <property type="match status" value="1"/>
</dbReference>
<comment type="similarity">
    <text evidence="3">Belongs to the CAS family.</text>
</comment>
<dbReference type="Gene3D" id="1.20.120.230">
    <property type="entry name" value="Alpha-catenin/vinculin-like"/>
    <property type="match status" value="1"/>
</dbReference>
<evidence type="ECO:0000256" key="7">
    <source>
        <dbReference type="ARBA" id="ARBA00022889"/>
    </source>
</evidence>
<reference evidence="12" key="2">
    <citation type="submission" date="2025-09" db="UniProtKB">
        <authorList>
            <consortium name="Ensembl"/>
        </authorList>
    </citation>
    <scope>IDENTIFICATION</scope>
</reference>
<accession>A0A8C1KHU5</accession>